<dbReference type="KEGG" id="ssal:SPISAL_07615"/>
<feature type="domain" description="Glycosyltransferase 2-like" evidence="1">
    <location>
        <begin position="3"/>
        <end position="105"/>
    </location>
</feature>
<dbReference type="Proteomes" id="UP000017881">
    <property type="component" value="Chromosome"/>
</dbReference>
<accession>R4VME2</accession>
<name>R4VME2_9GAMM</name>
<dbReference type="GO" id="GO:0016740">
    <property type="term" value="F:transferase activity"/>
    <property type="evidence" value="ECO:0007669"/>
    <property type="project" value="UniProtKB-KW"/>
</dbReference>
<dbReference type="OrthoDB" id="9805612at2"/>
<organism evidence="2 3">
    <name type="scientific">Spiribacter salinus M19-40</name>
    <dbReference type="NCBI Taxonomy" id="1260251"/>
    <lineage>
        <taxon>Bacteria</taxon>
        <taxon>Pseudomonadati</taxon>
        <taxon>Pseudomonadota</taxon>
        <taxon>Gammaproteobacteria</taxon>
        <taxon>Chromatiales</taxon>
        <taxon>Ectothiorhodospiraceae</taxon>
        <taxon>Spiribacter</taxon>
    </lineage>
</organism>
<dbReference type="AlphaFoldDB" id="R4VME2"/>
<dbReference type="Gene3D" id="3.90.550.10">
    <property type="entry name" value="Spore Coat Polysaccharide Biosynthesis Protein SpsA, Chain A"/>
    <property type="match status" value="1"/>
</dbReference>
<dbReference type="InterPro" id="IPR050834">
    <property type="entry name" value="Glycosyltransf_2"/>
</dbReference>
<protein>
    <submittedName>
        <fullName evidence="2">Cell wall biosynthesis glycosyltransferase</fullName>
    </submittedName>
</protein>
<dbReference type="Pfam" id="PF00535">
    <property type="entry name" value="Glycos_transf_2"/>
    <property type="match status" value="1"/>
</dbReference>
<keyword evidence="3" id="KW-1185">Reference proteome</keyword>
<dbReference type="SUPFAM" id="SSF53448">
    <property type="entry name" value="Nucleotide-diphospho-sugar transferases"/>
    <property type="match status" value="1"/>
</dbReference>
<dbReference type="PANTHER" id="PTHR43685">
    <property type="entry name" value="GLYCOSYLTRANSFERASE"/>
    <property type="match status" value="1"/>
</dbReference>
<dbReference type="RefSeq" id="WP_016353924.1">
    <property type="nucleotide sequence ID" value="NC_021291.1"/>
</dbReference>
<dbReference type="EMBL" id="CP005963">
    <property type="protein sequence ID" value="AGM41617.1"/>
    <property type="molecule type" value="Genomic_DNA"/>
</dbReference>
<proteinExistence type="predicted"/>
<evidence type="ECO:0000259" key="1">
    <source>
        <dbReference type="Pfam" id="PF00535"/>
    </source>
</evidence>
<dbReference type="HOGENOM" id="CLU_1018990_0_0_6"/>
<dbReference type="CDD" id="cd00761">
    <property type="entry name" value="Glyco_tranf_GTA_type"/>
    <property type="match status" value="1"/>
</dbReference>
<reference evidence="2 3" key="1">
    <citation type="journal article" date="2013" name="Genome Announc.">
        <title>Draft Genome of Spiribacter salinus M19-40, an Abundant Gammaproteobacterium in Aquatic Hypersaline Environments.</title>
        <authorList>
            <person name="Leon M.J."/>
            <person name="Ghai R."/>
            <person name="Fernandez A.B."/>
            <person name="Sanchez-Porro C."/>
            <person name="Rodriguez-Valera F."/>
            <person name="Ventosa A."/>
        </authorList>
    </citation>
    <scope>NUCLEOTIDE SEQUENCE [LARGE SCALE GENOMIC DNA]</scope>
    <source>
        <strain evidence="2">M19-40</strain>
    </source>
</reference>
<dbReference type="InterPro" id="IPR029044">
    <property type="entry name" value="Nucleotide-diphossugar_trans"/>
</dbReference>
<keyword evidence="2" id="KW-0808">Transferase</keyword>
<dbReference type="eggNOG" id="COG1216">
    <property type="taxonomic scope" value="Bacteria"/>
</dbReference>
<sequence>MITVIIPTCDRPARLARALASVSAQGVAPAQVVVVDNGRTPTQPIALEELEVSTTRAPVRCGAAQARNIGAVLAQSEWLAFLDDDDTWHTDYLSACHQAMTADTATRLWLGGVELLDEAGQVTAVKRWDAGKPRAVLWRNPGVVGSNVVIHRETFLQVGGFDQRLACGEDRALLWRCLRAEVPVARVPGARAFLQSHGEGRLSDPGPLLHGKAHFAWLYRREMRWRERLATLANMAMGLWVAARQGLLRR</sequence>
<dbReference type="InterPro" id="IPR001173">
    <property type="entry name" value="Glyco_trans_2-like"/>
</dbReference>
<dbReference type="PANTHER" id="PTHR43685:SF2">
    <property type="entry name" value="GLYCOSYLTRANSFERASE 2-LIKE DOMAIN-CONTAINING PROTEIN"/>
    <property type="match status" value="1"/>
</dbReference>
<evidence type="ECO:0000313" key="3">
    <source>
        <dbReference type="Proteomes" id="UP000017881"/>
    </source>
</evidence>
<gene>
    <name evidence="2" type="ORF">SPISAL_07615</name>
</gene>
<evidence type="ECO:0000313" key="2">
    <source>
        <dbReference type="EMBL" id="AGM41617.1"/>
    </source>
</evidence>